<gene>
    <name evidence="2" type="ORF">E1163_25590</name>
</gene>
<evidence type="ECO:0000313" key="2">
    <source>
        <dbReference type="EMBL" id="MTI28356.1"/>
    </source>
</evidence>
<name>A0ABW9RWV5_9BACT</name>
<evidence type="ECO:0000256" key="1">
    <source>
        <dbReference type="SAM" id="SignalP"/>
    </source>
</evidence>
<feature type="chain" id="PRO_5046914495" evidence="1">
    <location>
        <begin position="29"/>
        <end position="207"/>
    </location>
</feature>
<sequence>MRNQKLNYWIKAGLFILLLAVLPQMACAQYVEPHEVYTVTSGDSTLSKKFIKALCEAARTKSGAERPGLPSDLEALIVLAAGTGYNDADQPQKSLKWHEKYGSSCYCPASKNFPEGSILRQVVHANFREFANIVGPNNRLTLDLLQTDADGLNIFEYINKRRMEIEASHNDKRFEFQQDEQWKDVMFFYFLFSEYRVILMRQMEEGH</sequence>
<dbReference type="Proteomes" id="UP000798808">
    <property type="component" value="Unassembled WGS sequence"/>
</dbReference>
<organism evidence="2 3">
    <name type="scientific">Fulvivirga kasyanovii</name>
    <dbReference type="NCBI Taxonomy" id="396812"/>
    <lineage>
        <taxon>Bacteria</taxon>
        <taxon>Pseudomonadati</taxon>
        <taxon>Bacteroidota</taxon>
        <taxon>Cytophagia</taxon>
        <taxon>Cytophagales</taxon>
        <taxon>Fulvivirgaceae</taxon>
        <taxon>Fulvivirga</taxon>
    </lineage>
</organism>
<accession>A0ABW9RWV5</accession>
<keyword evidence="1" id="KW-0732">Signal</keyword>
<evidence type="ECO:0000313" key="3">
    <source>
        <dbReference type="Proteomes" id="UP000798808"/>
    </source>
</evidence>
<dbReference type="RefSeq" id="WP_155175798.1">
    <property type="nucleotide sequence ID" value="NZ_BAAAFL010000016.1"/>
</dbReference>
<reference evidence="2 3" key="1">
    <citation type="submission" date="2019-02" db="EMBL/GenBank/DDBJ databases">
        <authorList>
            <person name="Goldberg S.R."/>
            <person name="Haltli B.A."/>
            <person name="Correa H."/>
            <person name="Russell K.G."/>
        </authorList>
    </citation>
    <scope>NUCLEOTIDE SEQUENCE [LARGE SCALE GENOMIC DNA]</scope>
    <source>
        <strain evidence="2 3">JCM 16186</strain>
    </source>
</reference>
<comment type="caution">
    <text evidence="2">The sequence shown here is derived from an EMBL/GenBank/DDBJ whole genome shotgun (WGS) entry which is preliminary data.</text>
</comment>
<protein>
    <submittedName>
        <fullName evidence="2">Uncharacterized protein</fullName>
    </submittedName>
</protein>
<proteinExistence type="predicted"/>
<keyword evidence="3" id="KW-1185">Reference proteome</keyword>
<dbReference type="EMBL" id="SMLW01000661">
    <property type="protein sequence ID" value="MTI28356.1"/>
    <property type="molecule type" value="Genomic_DNA"/>
</dbReference>
<feature type="signal peptide" evidence="1">
    <location>
        <begin position="1"/>
        <end position="28"/>
    </location>
</feature>